<evidence type="ECO:0000313" key="2">
    <source>
        <dbReference type="Proteomes" id="UP000253831"/>
    </source>
</evidence>
<evidence type="ECO:0008006" key="3">
    <source>
        <dbReference type="Google" id="ProtNLM"/>
    </source>
</evidence>
<organism evidence="1 2">
    <name type="scientific">Candidatus Accumulibacter meliphilus</name>
    <dbReference type="NCBI Taxonomy" id="2211374"/>
    <lineage>
        <taxon>Bacteria</taxon>
        <taxon>Pseudomonadati</taxon>
        <taxon>Pseudomonadota</taxon>
        <taxon>Betaproteobacteria</taxon>
        <taxon>Candidatus Accumulibacter</taxon>
    </lineage>
</organism>
<sequence>MPAAPAPAVTQAPRWFTGEKYEMKRFLDDLEAEAKPAAKPKLAQNALAMARSQGQQQARNDEEGTAILERLPNTPPPAQFSLDFYVDGVVKRLNRSAAFVRNDPRSKGMRMAAVHFRINPDGSLKTFKVLNAGDQQEEIAFIKSVVERAIPFAAFPADIARSARSLGITICIQPSRGGGFGFARVPDGRKC</sequence>
<gene>
    <name evidence="1" type="ORF">DVS81_10665</name>
</gene>
<protein>
    <recommendedName>
        <fullName evidence="3">TonB C-terminal domain-containing protein</fullName>
    </recommendedName>
</protein>
<dbReference type="Proteomes" id="UP000253831">
    <property type="component" value="Unassembled WGS sequence"/>
</dbReference>
<name>A0A369XT96_9PROT</name>
<accession>A0A369XT96</accession>
<proteinExistence type="predicted"/>
<reference evidence="1 2" key="1">
    <citation type="submission" date="2018-05" db="EMBL/GenBank/DDBJ databases">
        <title>Integrated omic analyses show evidence that a Ca. Accumulibacter phosphatis strain performs denitrification under micro-aerobic conditions.</title>
        <authorList>
            <person name="Camejo P.Y."/>
            <person name="Katherine M.D."/>
            <person name="Daniel N.R."/>
        </authorList>
    </citation>
    <scope>NUCLEOTIDE SEQUENCE [LARGE SCALE GENOMIC DNA]</scope>
    <source>
        <strain evidence="1">UW-LDO-IC</strain>
    </source>
</reference>
<comment type="caution">
    <text evidence="1">The sequence shown here is derived from an EMBL/GenBank/DDBJ whole genome shotgun (WGS) entry which is preliminary data.</text>
</comment>
<dbReference type="EMBL" id="QPGA01000017">
    <property type="protein sequence ID" value="RDE50618.1"/>
    <property type="molecule type" value="Genomic_DNA"/>
</dbReference>
<evidence type="ECO:0000313" key="1">
    <source>
        <dbReference type="EMBL" id="RDE50618.1"/>
    </source>
</evidence>
<dbReference type="AlphaFoldDB" id="A0A369XT96"/>